<keyword evidence="6" id="KW-1185">Reference proteome</keyword>
<dbReference type="Proteomes" id="UP000291591">
    <property type="component" value="Unassembled WGS sequence"/>
</dbReference>
<sequence>MPRVTGDADPYGTAAHRWAANCSMLFTEVPLLARPAAARAAGFDAVEFWWPFAHSVPADAAVEAFVSAVTDAGVALVGLNLPAGDMAAGDRGLISVPGREAELADGLAVAASIGARLRVHGCNALYGNRIDGVDPAEQDELAVANLTRIAETLAVIGARAWLEPLSGVPTYPLRTATDALDVADRVAAAGAPEPLLLADLFHLTANGDDVAGVLDAFGDRIGHVQVADHPGRHQPGTGAIPFAEHLDSLRRHGYDGWIAAEYAPEGDTATSLAWLPRESG</sequence>
<protein>
    <submittedName>
        <fullName evidence="5">Hydroxypyruvate isomerase</fullName>
    </submittedName>
</protein>
<evidence type="ECO:0000256" key="2">
    <source>
        <dbReference type="PIRNR" id="PIRNR006241"/>
    </source>
</evidence>
<dbReference type="PANTHER" id="PTHR43489">
    <property type="entry name" value="ISOMERASE"/>
    <property type="match status" value="1"/>
</dbReference>
<reference evidence="5 6" key="1">
    <citation type="submission" date="2019-02" db="EMBL/GenBank/DDBJ databases">
        <title>Sequencing the genomes of 1000 actinobacteria strains.</title>
        <authorList>
            <person name="Klenk H.-P."/>
        </authorList>
    </citation>
    <scope>NUCLEOTIDE SEQUENCE [LARGE SCALE GENOMIC DNA]</scope>
    <source>
        <strain evidence="5 6">DSM 45779</strain>
    </source>
</reference>
<dbReference type="PIRSF" id="PIRSF006241">
    <property type="entry name" value="HyI"/>
    <property type="match status" value="1"/>
</dbReference>
<dbReference type="EMBL" id="SHKL01000001">
    <property type="protein sequence ID" value="RZT86602.1"/>
    <property type="molecule type" value="Genomic_DNA"/>
</dbReference>
<evidence type="ECO:0000313" key="5">
    <source>
        <dbReference type="EMBL" id="RZT86602.1"/>
    </source>
</evidence>
<evidence type="ECO:0000259" key="4">
    <source>
        <dbReference type="Pfam" id="PF01261"/>
    </source>
</evidence>
<dbReference type="PANTHER" id="PTHR43489:SF6">
    <property type="entry name" value="HYDROXYPYRUVATE ISOMERASE-RELATED"/>
    <property type="match status" value="1"/>
</dbReference>
<dbReference type="Gene3D" id="3.20.20.150">
    <property type="entry name" value="Divalent-metal-dependent TIM barrel enzymes"/>
    <property type="match status" value="1"/>
</dbReference>
<evidence type="ECO:0000256" key="3">
    <source>
        <dbReference type="PIRSR" id="PIRSR006241-50"/>
    </source>
</evidence>
<feature type="active site" description="Proton donor/acceptor" evidence="3">
    <location>
        <position position="261"/>
    </location>
</feature>
<proteinExistence type="inferred from homology"/>
<dbReference type="GO" id="GO:0046487">
    <property type="term" value="P:glyoxylate metabolic process"/>
    <property type="evidence" value="ECO:0007669"/>
    <property type="project" value="TreeGrafter"/>
</dbReference>
<organism evidence="5 6">
    <name type="scientific">Pseudonocardia sediminis</name>
    <dbReference type="NCBI Taxonomy" id="1397368"/>
    <lineage>
        <taxon>Bacteria</taxon>
        <taxon>Bacillati</taxon>
        <taxon>Actinomycetota</taxon>
        <taxon>Actinomycetes</taxon>
        <taxon>Pseudonocardiales</taxon>
        <taxon>Pseudonocardiaceae</taxon>
        <taxon>Pseudonocardia</taxon>
    </lineage>
</organism>
<dbReference type="SUPFAM" id="SSF51658">
    <property type="entry name" value="Xylose isomerase-like"/>
    <property type="match status" value="1"/>
</dbReference>
<dbReference type="InterPro" id="IPR013022">
    <property type="entry name" value="Xyl_isomerase-like_TIM-brl"/>
</dbReference>
<dbReference type="InterPro" id="IPR026040">
    <property type="entry name" value="HyI-like"/>
</dbReference>
<comment type="similarity">
    <text evidence="2">Belongs to the hyi family.</text>
</comment>
<name>A0A4Q7UX73_PSEST</name>
<keyword evidence="5" id="KW-0670">Pyruvate</keyword>
<dbReference type="InterPro" id="IPR036237">
    <property type="entry name" value="Xyl_isomerase-like_sf"/>
</dbReference>
<feature type="active site" description="Proton donor/acceptor" evidence="3">
    <location>
        <position position="163"/>
    </location>
</feature>
<dbReference type="OrthoDB" id="9786584at2"/>
<dbReference type="GO" id="GO:0008903">
    <property type="term" value="F:hydroxypyruvate isomerase activity"/>
    <property type="evidence" value="ECO:0007669"/>
    <property type="project" value="TreeGrafter"/>
</dbReference>
<comment type="caution">
    <text evidence="5">The sequence shown here is derived from an EMBL/GenBank/DDBJ whole genome shotgun (WGS) entry which is preliminary data.</text>
</comment>
<accession>A0A4Q7UX73</accession>
<dbReference type="AlphaFoldDB" id="A0A4Q7UX73"/>
<evidence type="ECO:0000313" key="6">
    <source>
        <dbReference type="Proteomes" id="UP000291591"/>
    </source>
</evidence>
<keyword evidence="1 2" id="KW-0413">Isomerase</keyword>
<evidence type="ECO:0000256" key="1">
    <source>
        <dbReference type="ARBA" id="ARBA00023235"/>
    </source>
</evidence>
<gene>
    <name evidence="5" type="ORF">EV383_3499</name>
</gene>
<dbReference type="Pfam" id="PF01261">
    <property type="entry name" value="AP_endonuc_2"/>
    <property type="match status" value="1"/>
</dbReference>
<dbReference type="InterPro" id="IPR050417">
    <property type="entry name" value="Sugar_Epim/Isomerase"/>
</dbReference>
<feature type="domain" description="Xylose isomerase-like TIM barrel" evidence="4">
    <location>
        <begin position="36"/>
        <end position="276"/>
    </location>
</feature>